<feature type="domain" description="DNA polymerase III delta N-terminal" evidence="9">
    <location>
        <begin position="25"/>
        <end position="146"/>
    </location>
</feature>
<dbReference type="Gene3D" id="1.20.272.10">
    <property type="match status" value="1"/>
</dbReference>
<keyword evidence="5" id="KW-0235">DNA replication</keyword>
<keyword evidence="11" id="KW-1185">Reference proteome</keyword>
<dbReference type="Pfam" id="PF06144">
    <property type="entry name" value="DNA_pol3_delta"/>
    <property type="match status" value="1"/>
</dbReference>
<dbReference type="Gene3D" id="3.40.50.300">
    <property type="entry name" value="P-loop containing nucleotide triphosphate hydrolases"/>
    <property type="match status" value="1"/>
</dbReference>
<sequence>MRRTQPAATPEATLARIKQLPGLIVITGDEPLLVMEAADSLRERAREEGFTDRHSFVMDARSDWQQISLAAGAGSLFGDRQLIEITMPSAKPGKTGGQAISNLAKTHSSSVVQDALLVFKLPELDRQSRETVWCKDLLSNALVLECAAIPRAALPQWIETRLDRQHQTTDRDTLSWMADHVEGNLLAAHQEVLKLGLLYPEGNLSQEQVQTAVMNVARYDVMALRDAAIDGQAARALRILEGLKAEGTPTPLVLWALSDEIRNLARVYEKTRQGLRAQEAMKSLRIFGVREQRLSRLMDRLGSPLVDSLLSHAHDVDRLGKGIPVQGRLDDVWQEMSRLTLRLATSRSR</sequence>
<comment type="similarity">
    <text evidence="7">Belongs to the DNA polymerase HolA subunit family.</text>
</comment>
<dbReference type="OrthoDB" id="9770982at2"/>
<gene>
    <name evidence="10" type="ORF">DBV39_08535</name>
</gene>
<dbReference type="GO" id="GO:0003887">
    <property type="term" value="F:DNA-directed DNA polymerase activity"/>
    <property type="evidence" value="ECO:0007669"/>
    <property type="project" value="UniProtKB-KW"/>
</dbReference>
<dbReference type="InterPro" id="IPR008921">
    <property type="entry name" value="DNA_pol3_clamp-load_cplx_C"/>
</dbReference>
<dbReference type="InterPro" id="IPR005790">
    <property type="entry name" value="DNA_polIII_delta"/>
</dbReference>
<dbReference type="KEGG" id="boz:DBV39_08535"/>
<proteinExistence type="inferred from homology"/>
<dbReference type="EC" id="2.7.7.7" evidence="1"/>
<evidence type="ECO:0000256" key="2">
    <source>
        <dbReference type="ARBA" id="ARBA00017703"/>
    </source>
</evidence>
<evidence type="ECO:0000313" key="10">
    <source>
        <dbReference type="EMBL" id="AWB33742.1"/>
    </source>
</evidence>
<dbReference type="InterPro" id="IPR010372">
    <property type="entry name" value="DNA_pol3_delta_N"/>
</dbReference>
<evidence type="ECO:0000256" key="7">
    <source>
        <dbReference type="ARBA" id="ARBA00034754"/>
    </source>
</evidence>
<accession>A0A2R4XIU5</accession>
<dbReference type="SUPFAM" id="SSF48019">
    <property type="entry name" value="post-AAA+ oligomerization domain-like"/>
    <property type="match status" value="1"/>
</dbReference>
<evidence type="ECO:0000256" key="1">
    <source>
        <dbReference type="ARBA" id="ARBA00012417"/>
    </source>
</evidence>
<comment type="catalytic activity">
    <reaction evidence="8">
        <text>DNA(n) + a 2'-deoxyribonucleoside 5'-triphosphate = DNA(n+1) + diphosphate</text>
        <dbReference type="Rhea" id="RHEA:22508"/>
        <dbReference type="Rhea" id="RHEA-COMP:17339"/>
        <dbReference type="Rhea" id="RHEA-COMP:17340"/>
        <dbReference type="ChEBI" id="CHEBI:33019"/>
        <dbReference type="ChEBI" id="CHEBI:61560"/>
        <dbReference type="ChEBI" id="CHEBI:173112"/>
        <dbReference type="EC" id="2.7.7.7"/>
    </reaction>
</comment>
<dbReference type="PANTHER" id="PTHR34388">
    <property type="entry name" value="DNA POLYMERASE III SUBUNIT DELTA"/>
    <property type="match status" value="1"/>
</dbReference>
<keyword evidence="4" id="KW-0548">Nucleotidyltransferase</keyword>
<name>A0A2R4XIU5_9BURK</name>
<dbReference type="GO" id="GO:0006261">
    <property type="term" value="P:DNA-templated DNA replication"/>
    <property type="evidence" value="ECO:0007669"/>
    <property type="project" value="TreeGrafter"/>
</dbReference>
<keyword evidence="6" id="KW-0239">DNA-directed DNA polymerase</keyword>
<dbReference type="Proteomes" id="UP000244571">
    <property type="component" value="Chromosome"/>
</dbReference>
<dbReference type="GO" id="GO:0009360">
    <property type="term" value="C:DNA polymerase III complex"/>
    <property type="evidence" value="ECO:0007669"/>
    <property type="project" value="InterPro"/>
</dbReference>
<protein>
    <recommendedName>
        <fullName evidence="2">DNA polymerase III subunit delta</fullName>
        <ecNumber evidence="1">2.7.7.7</ecNumber>
    </recommendedName>
</protein>
<evidence type="ECO:0000259" key="9">
    <source>
        <dbReference type="Pfam" id="PF06144"/>
    </source>
</evidence>
<dbReference type="AlphaFoldDB" id="A0A2R4XIU5"/>
<reference evidence="10 11" key="1">
    <citation type="submission" date="2018-04" db="EMBL/GenBank/DDBJ databases">
        <title>Bordetella sp. HZ20 isolated from seawater.</title>
        <authorList>
            <person name="Sun C."/>
        </authorList>
    </citation>
    <scope>NUCLEOTIDE SEQUENCE [LARGE SCALE GENOMIC DNA]</scope>
    <source>
        <strain evidence="10 11">HZ20</strain>
    </source>
</reference>
<organism evidence="10 11">
    <name type="scientific">Orrella marina</name>
    <dbReference type="NCBI Taxonomy" id="2163011"/>
    <lineage>
        <taxon>Bacteria</taxon>
        <taxon>Pseudomonadati</taxon>
        <taxon>Pseudomonadota</taxon>
        <taxon>Betaproteobacteria</taxon>
        <taxon>Burkholderiales</taxon>
        <taxon>Alcaligenaceae</taxon>
        <taxon>Orrella</taxon>
    </lineage>
</organism>
<dbReference type="NCBIfam" id="TIGR01128">
    <property type="entry name" value="holA"/>
    <property type="match status" value="1"/>
</dbReference>
<dbReference type="RefSeq" id="WP_108621171.1">
    <property type="nucleotide sequence ID" value="NZ_CP028901.1"/>
</dbReference>
<dbReference type="PANTHER" id="PTHR34388:SF1">
    <property type="entry name" value="DNA POLYMERASE III SUBUNIT DELTA"/>
    <property type="match status" value="1"/>
</dbReference>
<evidence type="ECO:0000256" key="3">
    <source>
        <dbReference type="ARBA" id="ARBA00022679"/>
    </source>
</evidence>
<evidence type="ECO:0000256" key="5">
    <source>
        <dbReference type="ARBA" id="ARBA00022705"/>
    </source>
</evidence>
<dbReference type="InterPro" id="IPR027417">
    <property type="entry name" value="P-loop_NTPase"/>
</dbReference>
<dbReference type="EMBL" id="CP028901">
    <property type="protein sequence ID" value="AWB33742.1"/>
    <property type="molecule type" value="Genomic_DNA"/>
</dbReference>
<evidence type="ECO:0000256" key="4">
    <source>
        <dbReference type="ARBA" id="ARBA00022695"/>
    </source>
</evidence>
<dbReference type="SUPFAM" id="SSF52540">
    <property type="entry name" value="P-loop containing nucleoside triphosphate hydrolases"/>
    <property type="match status" value="1"/>
</dbReference>
<dbReference type="CDD" id="cd18138">
    <property type="entry name" value="HLD_clamp_pol_III_delta"/>
    <property type="match status" value="1"/>
</dbReference>
<dbReference type="GO" id="GO:0003677">
    <property type="term" value="F:DNA binding"/>
    <property type="evidence" value="ECO:0007669"/>
    <property type="project" value="InterPro"/>
</dbReference>
<evidence type="ECO:0000256" key="6">
    <source>
        <dbReference type="ARBA" id="ARBA00022932"/>
    </source>
</evidence>
<evidence type="ECO:0000256" key="8">
    <source>
        <dbReference type="ARBA" id="ARBA00049244"/>
    </source>
</evidence>
<dbReference type="Gene3D" id="1.10.8.60">
    <property type="match status" value="1"/>
</dbReference>
<evidence type="ECO:0000313" key="11">
    <source>
        <dbReference type="Proteomes" id="UP000244571"/>
    </source>
</evidence>
<keyword evidence="3" id="KW-0808">Transferase</keyword>